<feature type="compositionally biased region" description="Polar residues" evidence="3">
    <location>
        <begin position="504"/>
        <end position="525"/>
    </location>
</feature>
<dbReference type="InterPro" id="IPR058348">
    <property type="entry name" value="DUF8035"/>
</dbReference>
<dbReference type="PANTHER" id="PTHR35391">
    <property type="entry name" value="C2H2-TYPE DOMAIN-CONTAINING PROTEIN-RELATED"/>
    <property type="match status" value="1"/>
</dbReference>
<feature type="region of interest" description="Disordered" evidence="3">
    <location>
        <begin position="856"/>
        <end position="892"/>
    </location>
</feature>
<dbReference type="SUPFAM" id="SSF57667">
    <property type="entry name" value="beta-beta-alpha zinc fingers"/>
    <property type="match status" value="1"/>
</dbReference>
<feature type="region of interest" description="Disordered" evidence="3">
    <location>
        <begin position="501"/>
        <end position="538"/>
    </location>
</feature>
<feature type="region of interest" description="Disordered" evidence="3">
    <location>
        <begin position="1012"/>
        <end position="1154"/>
    </location>
</feature>
<feature type="compositionally biased region" description="Basic and acidic residues" evidence="3">
    <location>
        <begin position="877"/>
        <end position="892"/>
    </location>
</feature>
<evidence type="ECO:0000259" key="4">
    <source>
        <dbReference type="PROSITE" id="PS50157"/>
    </source>
</evidence>
<evidence type="ECO:0000256" key="1">
    <source>
        <dbReference type="PROSITE-ProRule" id="PRU00023"/>
    </source>
</evidence>
<dbReference type="Pfam" id="PF26118">
    <property type="entry name" value="DUF8035"/>
    <property type="match status" value="1"/>
</dbReference>
<evidence type="ECO:0000256" key="3">
    <source>
        <dbReference type="SAM" id="MobiDB-lite"/>
    </source>
</evidence>
<dbReference type="PANTHER" id="PTHR35391:SF7">
    <property type="entry name" value="C2H2-TYPE DOMAIN-CONTAINING PROTEIN"/>
    <property type="match status" value="1"/>
</dbReference>
<dbReference type="InterPro" id="IPR013087">
    <property type="entry name" value="Znf_C2H2_type"/>
</dbReference>
<feature type="region of interest" description="Disordered" evidence="3">
    <location>
        <begin position="686"/>
        <end position="722"/>
    </location>
</feature>
<evidence type="ECO:0000256" key="2">
    <source>
        <dbReference type="PROSITE-ProRule" id="PRU00042"/>
    </source>
</evidence>
<feature type="compositionally biased region" description="Basic and acidic residues" evidence="3">
    <location>
        <begin position="1030"/>
        <end position="1040"/>
    </location>
</feature>
<protein>
    <submittedName>
        <fullName evidence="5">E3 ubiquitin-protein ligase pub1</fullName>
    </submittedName>
</protein>
<name>A0ABR2HKN0_9PEZI</name>
<feature type="domain" description="C2H2-type" evidence="4">
    <location>
        <begin position="664"/>
        <end position="696"/>
    </location>
</feature>
<sequence length="1154" mass="128535">MEESHSVAAKTESVDGRFGDISRWVERNEGITTVSPEDVIDTWDKFKLWAGNIGARQTPDSAASLESRLKGARRVLGQVIDLLDTIQEALDDLFEIASGNQENRLIESSPGLVDQDPTWVQSPDRTDAKYEDQDLLELLSKSVGNLLRITVLIRKATPRDRFARALQGNNPFMDDFDIAYVAERYPKLAKPDARWLCERLGRAITKRRQFLRYSRDHNRRIAGHGDIAPAAQQRLSNPVEHDGAFPTTMAHSATPSIASGMRTNYSGSYAAHTHASTKASTLDIAELRRVEENEAQDDDTKSYVSAGSSFQGIADATLHLPTLEEASHGSEVFECPICFDIQTITRESSWRRHAFQDLKAYVCTGEGTCDTKFFGDSRTWLDHELQCHRQQWACTLCPKGPFRSKKMFEDHLTQTHGSIVGEDLLPAFVSMGLRAVDAIPAGDCPFCDEWVESLQKTTPLPNSTPHEDVVITVDPKQYRRHVSHHLEQLALFALPRLADEHQNENASEEANVSRSTVNQLDSSPTDSEREPGEEWIPDPPLHIAAARGDFEEVKRLVNDGADVHLRGETWGSVLDAALSHPGANGSGILPFLRLELELENYEHQVAGGLPSATTSTPDVGGQLDDASKSSPDTKRHKCPYCERDFSRIQHLRSHRSTHAQELSLVCPDCQMGFRRLKDLKRHRKVLHESDHTQNEPWGSSYIKGATGEKGTESGNPLLGGDAPETAFRAYESVLPDGSVAVVHKRPPGPPGSREIPLKEQYDFQVGAGLSQWMSDSGRGLTNEAQPDCFEYINPAYLVRYDLEKDREKQFESTKAVKDTNMVGGQHYDAARYKLETPASTAHDAVDDLVGRTVDLNLDNKRNPPGHLGVTTESPEAESDHLTPESRSLRKTEPRLKGILKKPTPKFPFPTAMAKDGGVPANAEKPGMPPGASWTKISRTVVDPMVLFSENERFEERDSFVVVRRLLSEEEIHAYIRATEGLKIARREEKKQRSQRMRQEEWRLKELHTLTTDLKQRRRGHERSDSEDDENSGRRDVESSRRLSLSTQGGPSSAAGQKNTRVVSPRLPPRPPTKARPSASQDLVRQRINLLFENDEESSEAPAGQAEQEEHDKPEEGLEPQSAQTQETKLAGEPARETQESGAGDDTGTKCTLNG</sequence>
<reference evidence="5 6" key="1">
    <citation type="journal article" date="2024" name="IMA Fungus">
        <title>Apiospora arundinis, a panoply of carbohydrate-active enzymes and secondary metabolites.</title>
        <authorList>
            <person name="Sorensen T."/>
            <person name="Petersen C."/>
            <person name="Muurmann A.T."/>
            <person name="Christiansen J.V."/>
            <person name="Brundto M.L."/>
            <person name="Overgaard C.K."/>
            <person name="Boysen A.T."/>
            <person name="Wollenberg R.D."/>
            <person name="Larsen T.O."/>
            <person name="Sorensen J.L."/>
            <person name="Nielsen K.L."/>
            <person name="Sondergaard T.E."/>
        </authorList>
    </citation>
    <scope>NUCLEOTIDE SEQUENCE [LARGE SCALE GENOMIC DNA]</scope>
    <source>
        <strain evidence="5 6">AAU 773</strain>
    </source>
</reference>
<feature type="compositionally biased region" description="Basic and acidic residues" evidence="3">
    <location>
        <begin position="625"/>
        <end position="636"/>
    </location>
</feature>
<keyword evidence="2" id="KW-0862">Zinc</keyword>
<proteinExistence type="predicted"/>
<feature type="domain" description="C2H2-type" evidence="4">
    <location>
        <begin position="636"/>
        <end position="663"/>
    </location>
</feature>
<comment type="caution">
    <text evidence="5">The sequence shown here is derived from an EMBL/GenBank/DDBJ whole genome shotgun (WGS) entry which is preliminary data.</text>
</comment>
<dbReference type="Gene3D" id="3.30.160.60">
    <property type="entry name" value="Classic Zinc Finger"/>
    <property type="match status" value="1"/>
</dbReference>
<keyword evidence="2" id="KW-0863">Zinc-finger</keyword>
<feature type="region of interest" description="Disordered" evidence="3">
    <location>
        <begin position="609"/>
        <end position="636"/>
    </location>
</feature>
<keyword evidence="6" id="KW-1185">Reference proteome</keyword>
<dbReference type="InterPro" id="IPR002110">
    <property type="entry name" value="Ankyrin_rpt"/>
</dbReference>
<keyword evidence="2" id="KW-0479">Metal-binding</keyword>
<dbReference type="PROSITE" id="PS50157">
    <property type="entry name" value="ZINC_FINGER_C2H2_2"/>
    <property type="match status" value="2"/>
</dbReference>
<dbReference type="Pfam" id="PF26082">
    <property type="entry name" value="zf-C2H2_AcuF"/>
    <property type="match status" value="1"/>
</dbReference>
<dbReference type="EMBL" id="JAPCWZ010000010">
    <property type="protein sequence ID" value="KAK8848695.1"/>
    <property type="molecule type" value="Genomic_DNA"/>
</dbReference>
<gene>
    <name evidence="5" type="ORF">PGQ11_015175</name>
</gene>
<feature type="repeat" description="ANK" evidence="1">
    <location>
        <begin position="540"/>
        <end position="568"/>
    </location>
</feature>
<keyword evidence="1" id="KW-0040">ANK repeat</keyword>
<dbReference type="PROSITE" id="PS50088">
    <property type="entry name" value="ANK_REPEAT"/>
    <property type="match status" value="1"/>
</dbReference>
<feature type="compositionally biased region" description="Polar residues" evidence="3">
    <location>
        <begin position="1041"/>
        <end position="1058"/>
    </location>
</feature>
<dbReference type="InterPro" id="IPR058925">
    <property type="entry name" value="zf-C2H2_AcuF"/>
</dbReference>
<evidence type="ECO:0000313" key="6">
    <source>
        <dbReference type="Proteomes" id="UP001390339"/>
    </source>
</evidence>
<dbReference type="PROSITE" id="PS00028">
    <property type="entry name" value="ZINC_FINGER_C2H2_1"/>
    <property type="match status" value="2"/>
</dbReference>
<accession>A0ABR2HKN0</accession>
<evidence type="ECO:0000313" key="5">
    <source>
        <dbReference type="EMBL" id="KAK8848695.1"/>
    </source>
</evidence>
<organism evidence="5 6">
    <name type="scientific">Apiospora arundinis</name>
    <dbReference type="NCBI Taxonomy" id="335852"/>
    <lineage>
        <taxon>Eukaryota</taxon>
        <taxon>Fungi</taxon>
        <taxon>Dikarya</taxon>
        <taxon>Ascomycota</taxon>
        <taxon>Pezizomycotina</taxon>
        <taxon>Sordariomycetes</taxon>
        <taxon>Xylariomycetidae</taxon>
        <taxon>Amphisphaeriales</taxon>
        <taxon>Apiosporaceae</taxon>
        <taxon>Apiospora</taxon>
    </lineage>
</organism>
<dbReference type="SMART" id="SM00355">
    <property type="entry name" value="ZnF_C2H2"/>
    <property type="match status" value="3"/>
</dbReference>
<dbReference type="PROSITE" id="PS50297">
    <property type="entry name" value="ANK_REP_REGION"/>
    <property type="match status" value="1"/>
</dbReference>
<dbReference type="Proteomes" id="UP001390339">
    <property type="component" value="Unassembled WGS sequence"/>
</dbReference>
<dbReference type="InterPro" id="IPR036236">
    <property type="entry name" value="Znf_C2H2_sf"/>
</dbReference>